<dbReference type="EC" id="2.7.11.1" evidence="2"/>
<keyword evidence="12" id="KW-0325">Glycoprotein</keyword>
<evidence type="ECO:0000256" key="4">
    <source>
        <dbReference type="ARBA" id="ARBA00022614"/>
    </source>
</evidence>
<evidence type="ECO:0000256" key="14">
    <source>
        <dbReference type="ARBA" id="ARBA00048679"/>
    </source>
</evidence>
<dbReference type="GO" id="GO:0005524">
    <property type="term" value="F:ATP binding"/>
    <property type="evidence" value="ECO:0007669"/>
    <property type="project" value="UniProtKB-KW"/>
</dbReference>
<evidence type="ECO:0000313" key="19">
    <source>
        <dbReference type="EMBL" id="KAK3039047.1"/>
    </source>
</evidence>
<keyword evidence="9" id="KW-0067">ATP-binding</keyword>
<comment type="catalytic activity">
    <reaction evidence="13">
        <text>L-threonyl-[protein] + ATP = O-phospho-L-threonyl-[protein] + ADP + H(+)</text>
        <dbReference type="Rhea" id="RHEA:46608"/>
        <dbReference type="Rhea" id="RHEA-COMP:11060"/>
        <dbReference type="Rhea" id="RHEA-COMP:11605"/>
        <dbReference type="ChEBI" id="CHEBI:15378"/>
        <dbReference type="ChEBI" id="CHEBI:30013"/>
        <dbReference type="ChEBI" id="CHEBI:30616"/>
        <dbReference type="ChEBI" id="CHEBI:61977"/>
        <dbReference type="ChEBI" id="CHEBI:456216"/>
        <dbReference type="EC" id="2.7.11.1"/>
    </reaction>
</comment>
<dbReference type="FunFam" id="3.80.10.10:FF:000041">
    <property type="entry name" value="LRR receptor-like serine/threonine-protein kinase ERECTA"/>
    <property type="match status" value="2"/>
</dbReference>
<dbReference type="PANTHER" id="PTHR48006:SF68">
    <property type="entry name" value="PROTEIN KINASE DOMAIN-CONTAINING PROTEIN"/>
    <property type="match status" value="1"/>
</dbReference>
<dbReference type="InterPro" id="IPR051824">
    <property type="entry name" value="LRR_Rcpt-Like_S/T_Kinase"/>
</dbReference>
<dbReference type="SUPFAM" id="SSF56112">
    <property type="entry name" value="Protein kinase-like (PK-like)"/>
    <property type="match status" value="1"/>
</dbReference>
<evidence type="ECO:0000256" key="16">
    <source>
        <dbReference type="SAM" id="SignalP"/>
    </source>
</evidence>
<keyword evidence="11" id="KW-0675">Receptor</keyword>
<accession>A0AA89BJM1</accession>
<keyword evidence="5" id="KW-0808">Transferase</keyword>
<keyword evidence="7" id="KW-0677">Repeat</keyword>
<comment type="caution">
    <text evidence="19">The sequence shown here is derived from an EMBL/GenBank/DDBJ whole genome shotgun (WGS) entry which is preliminary data.</text>
</comment>
<dbReference type="Gene3D" id="2.60.120.430">
    <property type="entry name" value="Galactose-binding lectin"/>
    <property type="match status" value="1"/>
</dbReference>
<evidence type="ECO:0000256" key="2">
    <source>
        <dbReference type="ARBA" id="ARBA00012513"/>
    </source>
</evidence>
<gene>
    <name evidence="19" type="ORF">RJ639_028498</name>
</gene>
<dbReference type="InterPro" id="IPR011009">
    <property type="entry name" value="Kinase-like_dom_sf"/>
</dbReference>
<evidence type="ECO:0000313" key="20">
    <source>
        <dbReference type="Proteomes" id="UP001188597"/>
    </source>
</evidence>
<keyword evidence="10 15" id="KW-0472">Membrane</keyword>
<keyword evidence="20" id="KW-1185">Reference proteome</keyword>
<dbReference type="PANTHER" id="PTHR48006">
    <property type="entry name" value="LEUCINE-RICH REPEAT-CONTAINING PROTEIN DDB_G0281931-RELATED"/>
    <property type="match status" value="1"/>
</dbReference>
<dbReference type="Gene3D" id="3.80.10.10">
    <property type="entry name" value="Ribonuclease Inhibitor"/>
    <property type="match status" value="2"/>
</dbReference>
<feature type="chain" id="PRO_5041685898" description="non-specific serine/threonine protein kinase" evidence="16">
    <location>
        <begin position="23"/>
        <end position="879"/>
    </location>
</feature>
<proteinExistence type="predicted"/>
<evidence type="ECO:0000256" key="9">
    <source>
        <dbReference type="ARBA" id="ARBA00022840"/>
    </source>
</evidence>
<evidence type="ECO:0000256" key="10">
    <source>
        <dbReference type="ARBA" id="ARBA00023136"/>
    </source>
</evidence>
<dbReference type="Pfam" id="PF07714">
    <property type="entry name" value="PK_Tyr_Ser-Thr"/>
    <property type="match status" value="1"/>
</dbReference>
<evidence type="ECO:0000256" key="12">
    <source>
        <dbReference type="ARBA" id="ARBA00023180"/>
    </source>
</evidence>
<evidence type="ECO:0000256" key="1">
    <source>
        <dbReference type="ARBA" id="ARBA00004479"/>
    </source>
</evidence>
<evidence type="ECO:0000256" key="7">
    <source>
        <dbReference type="ARBA" id="ARBA00022737"/>
    </source>
</evidence>
<dbReference type="InterPro" id="IPR001611">
    <property type="entry name" value="Leu-rich_rpt"/>
</dbReference>
<name>A0AA89BJM1_9ASTE</name>
<dbReference type="Pfam" id="PF11721">
    <property type="entry name" value="Malectin"/>
    <property type="match status" value="1"/>
</dbReference>
<keyword evidence="4" id="KW-0433">Leucine-rich repeat</keyword>
<dbReference type="Proteomes" id="UP001188597">
    <property type="component" value="Unassembled WGS sequence"/>
</dbReference>
<keyword evidence="8" id="KW-0547">Nucleotide-binding</keyword>
<feature type="domain" description="Malectin" evidence="18">
    <location>
        <begin position="310"/>
        <end position="496"/>
    </location>
</feature>
<feature type="domain" description="Serine-threonine/tyrosine-protein kinase catalytic" evidence="17">
    <location>
        <begin position="701"/>
        <end position="805"/>
    </location>
</feature>
<dbReference type="AlphaFoldDB" id="A0AA89BJM1"/>
<keyword evidence="15" id="KW-0812">Transmembrane</keyword>
<dbReference type="Gene3D" id="1.10.510.10">
    <property type="entry name" value="Transferase(Phosphotransferase) domain 1"/>
    <property type="match status" value="1"/>
</dbReference>
<feature type="signal peptide" evidence="16">
    <location>
        <begin position="1"/>
        <end position="22"/>
    </location>
</feature>
<keyword evidence="3" id="KW-0597">Phosphoprotein</keyword>
<evidence type="ECO:0000259" key="17">
    <source>
        <dbReference type="Pfam" id="PF07714"/>
    </source>
</evidence>
<evidence type="ECO:0000256" key="11">
    <source>
        <dbReference type="ARBA" id="ARBA00023170"/>
    </source>
</evidence>
<dbReference type="SUPFAM" id="SSF52058">
    <property type="entry name" value="L domain-like"/>
    <property type="match status" value="1"/>
</dbReference>
<dbReference type="GO" id="GO:0016020">
    <property type="term" value="C:membrane"/>
    <property type="evidence" value="ECO:0007669"/>
    <property type="project" value="UniProtKB-SubCell"/>
</dbReference>
<comment type="subcellular location">
    <subcellularLocation>
        <location evidence="1">Membrane</location>
        <topology evidence="1">Single-pass type I membrane protein</topology>
    </subcellularLocation>
</comment>
<dbReference type="Gene3D" id="3.30.200.20">
    <property type="entry name" value="Phosphorylase Kinase, domain 1"/>
    <property type="match status" value="1"/>
</dbReference>
<dbReference type="InterPro" id="IPR001245">
    <property type="entry name" value="Ser-Thr/Tyr_kinase_cat_dom"/>
</dbReference>
<protein>
    <recommendedName>
        <fullName evidence="2">non-specific serine/threonine protein kinase</fullName>
        <ecNumber evidence="2">2.7.11.1</ecNumber>
    </recommendedName>
</protein>
<dbReference type="InterPro" id="IPR021720">
    <property type="entry name" value="Malectin_dom"/>
</dbReference>
<dbReference type="Pfam" id="PF00560">
    <property type="entry name" value="LRR_1"/>
    <property type="match status" value="2"/>
</dbReference>
<dbReference type="FunFam" id="2.60.120.430:FF:000004">
    <property type="entry name" value="Putative leucine-rich repeat receptor-like serine/threonine-protein kinase"/>
    <property type="match status" value="1"/>
</dbReference>
<evidence type="ECO:0000256" key="15">
    <source>
        <dbReference type="SAM" id="Phobius"/>
    </source>
</evidence>
<dbReference type="EMBL" id="JAVXUP010000084">
    <property type="protein sequence ID" value="KAK3039047.1"/>
    <property type="molecule type" value="Genomic_DNA"/>
</dbReference>
<sequence length="879" mass="97187">MAGAFVTMECLLLLLYSSFVLAFLATLGFAATPRLHQDEVRALREIGKRLGKTDWDFSKNPCGKEGNWSSSSRKGSESFVMCDCSFDHNTTCHVVSMALKSQNFSSGVPPEFSKLRHLKSFSFMGNRLSGPFPVVLTKITTLTNLSIEGNQFSGPIPREIGRLINLQKLVLSSNAFIGRLPVELGKLHNLIDLRISDNSFTGKIPDFILNWTQIEKLHMQGCSFEGPIPSTISGLTSLTDLVLRKCLIYGEIPEYVGDMTKLKSLDISYNSFTWESSGPIECPGGSVSRVHPCLKQSFPCSASRSQRHYSLHINCGGKEIVVNNNTKYEADLEPRGASMYYSGQSWAFSSTGNFMDNDVDADVYIDTNTSAIYNVSASLSDLYTRARVSPLSLTYYGLCLMNGNYTVKLHFAEIVFTPKSSFVSLGKRIFDVYIQGKLVLKDFNIAKEAGGVGKQIVKSFTAAVTSETLKIHFYWAGRGTTGIPSRGNYGPLISAISVDPSMLLHLIYMHLLLELPSVHPSCLCGNALKLEPLNVRLSWKIDELNSGQDFRPPSVNGRKNHVGLVVSIVGGASFLALLCLGILWRKGWLGSKISADKELRGLDLQTGLFTLRQIKAATNNFDPANKIGEGGFGSVYKVTPNLNVSHIIKSHNPPGIKSNSTVYTATEILREDACEWSRLCQGIFIAYKNWLNNIYNQLSFCRGYMAPEYAMRGYLTDKADVYSFGVVALEIVSGKSNTNYRPKEEFVYLLDWAYVLQERGSLLELVDPDLGSEYSSEEAMVMLNVSLMCTNASPTLRPTMSQAVNMLEGRTDVQDLLSDPGFSTVDTKFKAIRNHFWQNPSQTFSMSTKGPYDTNSSLSNKDREEAGILLTVSSVSSDR</sequence>
<dbReference type="GO" id="GO:0004674">
    <property type="term" value="F:protein serine/threonine kinase activity"/>
    <property type="evidence" value="ECO:0007669"/>
    <property type="project" value="UniProtKB-EC"/>
</dbReference>
<evidence type="ECO:0000256" key="5">
    <source>
        <dbReference type="ARBA" id="ARBA00022679"/>
    </source>
</evidence>
<evidence type="ECO:0000259" key="18">
    <source>
        <dbReference type="Pfam" id="PF11721"/>
    </source>
</evidence>
<feature type="transmembrane region" description="Helical" evidence="15">
    <location>
        <begin position="562"/>
        <end position="584"/>
    </location>
</feature>
<keyword evidence="15" id="KW-1133">Transmembrane helix</keyword>
<comment type="catalytic activity">
    <reaction evidence="14">
        <text>L-seryl-[protein] + ATP = O-phospho-L-seryl-[protein] + ADP + H(+)</text>
        <dbReference type="Rhea" id="RHEA:17989"/>
        <dbReference type="Rhea" id="RHEA-COMP:9863"/>
        <dbReference type="Rhea" id="RHEA-COMP:11604"/>
        <dbReference type="ChEBI" id="CHEBI:15378"/>
        <dbReference type="ChEBI" id="CHEBI:29999"/>
        <dbReference type="ChEBI" id="CHEBI:30616"/>
        <dbReference type="ChEBI" id="CHEBI:83421"/>
        <dbReference type="ChEBI" id="CHEBI:456216"/>
        <dbReference type="EC" id="2.7.11.1"/>
    </reaction>
</comment>
<organism evidence="19 20">
    <name type="scientific">Escallonia herrerae</name>
    <dbReference type="NCBI Taxonomy" id="1293975"/>
    <lineage>
        <taxon>Eukaryota</taxon>
        <taxon>Viridiplantae</taxon>
        <taxon>Streptophyta</taxon>
        <taxon>Embryophyta</taxon>
        <taxon>Tracheophyta</taxon>
        <taxon>Spermatophyta</taxon>
        <taxon>Magnoliopsida</taxon>
        <taxon>eudicotyledons</taxon>
        <taxon>Gunneridae</taxon>
        <taxon>Pentapetalae</taxon>
        <taxon>asterids</taxon>
        <taxon>campanulids</taxon>
        <taxon>Escalloniales</taxon>
        <taxon>Escalloniaceae</taxon>
        <taxon>Escallonia</taxon>
    </lineage>
</organism>
<evidence type="ECO:0000256" key="3">
    <source>
        <dbReference type="ARBA" id="ARBA00022553"/>
    </source>
</evidence>
<evidence type="ECO:0000256" key="6">
    <source>
        <dbReference type="ARBA" id="ARBA00022729"/>
    </source>
</evidence>
<evidence type="ECO:0000256" key="8">
    <source>
        <dbReference type="ARBA" id="ARBA00022741"/>
    </source>
</evidence>
<keyword evidence="6 16" id="KW-0732">Signal</keyword>
<evidence type="ECO:0000256" key="13">
    <source>
        <dbReference type="ARBA" id="ARBA00047899"/>
    </source>
</evidence>
<reference evidence="19" key="1">
    <citation type="submission" date="2022-12" db="EMBL/GenBank/DDBJ databases">
        <title>Draft genome assemblies for two species of Escallonia (Escalloniales).</title>
        <authorList>
            <person name="Chanderbali A."/>
            <person name="Dervinis C."/>
            <person name="Anghel I."/>
            <person name="Soltis D."/>
            <person name="Soltis P."/>
            <person name="Zapata F."/>
        </authorList>
    </citation>
    <scope>NUCLEOTIDE SEQUENCE</scope>
    <source>
        <strain evidence="19">UCBG64.0493</strain>
        <tissue evidence="19">Leaf</tissue>
    </source>
</reference>
<dbReference type="InterPro" id="IPR032675">
    <property type="entry name" value="LRR_dom_sf"/>
</dbReference>